<sequence>MPRPGPSPTATAGSGACSAGRGRRGAAARLGPDRSGPRYSLALGLGSPASGHPTRAQRRPAGLPAPDQLLGSRGRTEAASSAAGCGADPGDEMTTSTLQVPRRGAARPGPARPGLRRPKEARRGLRAGGRAASSERRPRALAPSPCRRLRLFLFSRARSRGSPPVQNARLSRPRRAPRPLRVAGAPGLPWGSASPRPHKRHPGSSGPRSGRWLPLLLLLLPFEQTPAPSTVSDFLFSAKDPSFIP</sequence>
<evidence type="ECO:0000256" key="1">
    <source>
        <dbReference type="SAM" id="MobiDB-lite"/>
    </source>
</evidence>
<dbReference type="Proteomes" id="UP001159641">
    <property type="component" value="Unassembled WGS sequence"/>
</dbReference>
<feature type="compositionally biased region" description="Low complexity" evidence="1">
    <location>
        <begin position="9"/>
        <end position="20"/>
    </location>
</feature>
<name>A0AB34H236_ESCRO</name>
<comment type="caution">
    <text evidence="2">The sequence shown here is derived from an EMBL/GenBank/DDBJ whole genome shotgun (WGS) entry which is preliminary data.</text>
</comment>
<accession>A0AB34H236</accession>
<gene>
    <name evidence="2" type="ORF">J1605_006699</name>
</gene>
<feature type="region of interest" description="Disordered" evidence="1">
    <location>
        <begin position="160"/>
        <end position="209"/>
    </location>
</feature>
<feature type="region of interest" description="Disordered" evidence="1">
    <location>
        <begin position="1"/>
        <end position="142"/>
    </location>
</feature>
<protein>
    <submittedName>
        <fullName evidence="2">Uncharacterized protein</fullName>
    </submittedName>
</protein>
<dbReference type="EMBL" id="JAIQCJ010002005">
    <property type="protein sequence ID" value="KAJ8785739.1"/>
    <property type="molecule type" value="Genomic_DNA"/>
</dbReference>
<reference evidence="2 3" key="1">
    <citation type="submission" date="2022-11" db="EMBL/GenBank/DDBJ databases">
        <title>Whole genome sequence of Eschrichtius robustus ER-17-0199.</title>
        <authorList>
            <person name="Bruniche-Olsen A."/>
            <person name="Black A.N."/>
            <person name="Fields C.J."/>
            <person name="Walden K."/>
            <person name="Dewoody J.A."/>
        </authorList>
    </citation>
    <scope>NUCLEOTIDE SEQUENCE [LARGE SCALE GENOMIC DNA]</scope>
    <source>
        <strain evidence="2">ER-17-0199</strain>
        <tissue evidence="2">Blubber</tissue>
    </source>
</reference>
<dbReference type="PROSITE" id="PS51257">
    <property type="entry name" value="PROKAR_LIPOPROTEIN"/>
    <property type="match status" value="1"/>
</dbReference>
<organism evidence="2 3">
    <name type="scientific">Eschrichtius robustus</name>
    <name type="common">California gray whale</name>
    <name type="synonym">Eschrichtius gibbosus</name>
    <dbReference type="NCBI Taxonomy" id="9764"/>
    <lineage>
        <taxon>Eukaryota</taxon>
        <taxon>Metazoa</taxon>
        <taxon>Chordata</taxon>
        <taxon>Craniata</taxon>
        <taxon>Vertebrata</taxon>
        <taxon>Euteleostomi</taxon>
        <taxon>Mammalia</taxon>
        <taxon>Eutheria</taxon>
        <taxon>Laurasiatheria</taxon>
        <taxon>Artiodactyla</taxon>
        <taxon>Whippomorpha</taxon>
        <taxon>Cetacea</taxon>
        <taxon>Mysticeti</taxon>
        <taxon>Eschrichtiidae</taxon>
        <taxon>Eschrichtius</taxon>
    </lineage>
</organism>
<evidence type="ECO:0000313" key="3">
    <source>
        <dbReference type="Proteomes" id="UP001159641"/>
    </source>
</evidence>
<evidence type="ECO:0000313" key="2">
    <source>
        <dbReference type="EMBL" id="KAJ8785739.1"/>
    </source>
</evidence>
<feature type="compositionally biased region" description="Low complexity" evidence="1">
    <location>
        <begin position="101"/>
        <end position="113"/>
    </location>
</feature>
<keyword evidence="3" id="KW-1185">Reference proteome</keyword>
<dbReference type="AlphaFoldDB" id="A0AB34H236"/>
<proteinExistence type="predicted"/>